<comment type="caution">
    <text evidence="1">The sequence shown here is derived from an EMBL/GenBank/DDBJ whole genome shotgun (WGS) entry which is preliminary data.</text>
</comment>
<dbReference type="EMBL" id="CACRXK020034515">
    <property type="protein sequence ID" value="CAB4044306.1"/>
    <property type="molecule type" value="Genomic_DNA"/>
</dbReference>
<dbReference type="Proteomes" id="UP001152795">
    <property type="component" value="Unassembled WGS sequence"/>
</dbReference>
<reference evidence="1" key="1">
    <citation type="submission" date="2020-04" db="EMBL/GenBank/DDBJ databases">
        <authorList>
            <person name="Alioto T."/>
            <person name="Alioto T."/>
            <person name="Gomez Garrido J."/>
        </authorList>
    </citation>
    <scope>NUCLEOTIDE SEQUENCE</scope>
    <source>
        <strain evidence="1">A484AB</strain>
    </source>
</reference>
<organism evidence="1 2">
    <name type="scientific">Paramuricea clavata</name>
    <name type="common">Red gorgonian</name>
    <name type="synonym">Violescent sea-whip</name>
    <dbReference type="NCBI Taxonomy" id="317549"/>
    <lineage>
        <taxon>Eukaryota</taxon>
        <taxon>Metazoa</taxon>
        <taxon>Cnidaria</taxon>
        <taxon>Anthozoa</taxon>
        <taxon>Octocorallia</taxon>
        <taxon>Malacalcyonacea</taxon>
        <taxon>Plexauridae</taxon>
        <taxon>Paramuricea</taxon>
    </lineage>
</organism>
<accession>A0A7D9M8K1</accession>
<protein>
    <submittedName>
        <fullName evidence="1">Uncharacterized protein</fullName>
    </submittedName>
</protein>
<name>A0A7D9M8K1_PARCT</name>
<sequence length="90" mass="10366">MDGISQKVDAALANQRLIIDCLRNNGFLNRLSSTRSSVPEAAGQNRINFIIHLTNHNTMLEMYTCSRKRTYNCGTRCFEELREKERDNSL</sequence>
<evidence type="ECO:0000313" key="1">
    <source>
        <dbReference type="EMBL" id="CAB4044306.1"/>
    </source>
</evidence>
<evidence type="ECO:0000313" key="2">
    <source>
        <dbReference type="Proteomes" id="UP001152795"/>
    </source>
</evidence>
<proteinExistence type="predicted"/>
<feature type="non-terminal residue" evidence="1">
    <location>
        <position position="90"/>
    </location>
</feature>
<keyword evidence="2" id="KW-1185">Reference proteome</keyword>
<gene>
    <name evidence="1" type="ORF">PACLA_8A031255</name>
</gene>
<dbReference type="AlphaFoldDB" id="A0A7D9M8K1"/>